<evidence type="ECO:0000256" key="4">
    <source>
        <dbReference type="ARBA" id="ARBA00022729"/>
    </source>
</evidence>
<feature type="region of interest" description="Disordered" evidence="5">
    <location>
        <begin position="37"/>
        <end position="62"/>
    </location>
</feature>
<dbReference type="Pfam" id="PF01497">
    <property type="entry name" value="Peripla_BP_2"/>
    <property type="match status" value="1"/>
</dbReference>
<reference evidence="7 8" key="1">
    <citation type="journal article" date="2019" name="Int. J. Syst. Evol. Microbiol.">
        <title>The Global Catalogue of Microorganisms (GCM) 10K type strain sequencing project: providing services to taxonomists for standard genome sequencing and annotation.</title>
        <authorList>
            <consortium name="The Broad Institute Genomics Platform"/>
            <consortium name="The Broad Institute Genome Sequencing Center for Infectious Disease"/>
            <person name="Wu L."/>
            <person name="Ma J."/>
        </authorList>
    </citation>
    <scope>NUCLEOTIDE SEQUENCE [LARGE SCALE GENOMIC DNA]</scope>
    <source>
        <strain evidence="7 8">JCM 15481</strain>
    </source>
</reference>
<evidence type="ECO:0000259" key="6">
    <source>
        <dbReference type="PROSITE" id="PS50983"/>
    </source>
</evidence>
<comment type="similarity">
    <text evidence="2">Belongs to the bacterial solute-binding protein 8 family.</text>
</comment>
<sequence>MATTGPTTPAPLSRRGLLAAGGALGLTALLAACGDDSPSGGSGGAEDAGGSWSFTDDRGKKVKTDGRPERIVAFVSSAAALYDYGVTCTAIFGPSEPIDGGPNPQAGDLDLDELVSLGEAWGEFNVEKYASLAPELLVSNMFPPPDLWFVPEESRKKIFALAPAIGVKGAHTSLLKPLRRYEELAAALGGDTDSARVKDDKKRFQEAESRLRSVAKARRGIKVLAMTGDKDNMYVAVPGSYTDLHYFRDLGVDLVAGKKSDEWGFWEFLSWENTDKYHADLIMIDNRTQAMPPEELAKKPTWARLPAVEAGQTTPWAMEERYSYRGFAPVLERLADAIENADRLG</sequence>
<dbReference type="PROSITE" id="PS50983">
    <property type="entry name" value="FE_B12_PBP"/>
    <property type="match status" value="1"/>
</dbReference>
<dbReference type="SUPFAM" id="SSF53807">
    <property type="entry name" value="Helical backbone' metal receptor"/>
    <property type="match status" value="1"/>
</dbReference>
<keyword evidence="8" id="KW-1185">Reference proteome</keyword>
<keyword evidence="4" id="KW-0732">Signal</keyword>
<dbReference type="PANTHER" id="PTHR30532:SF24">
    <property type="entry name" value="FERRIC ENTEROBACTIN-BINDING PERIPLASMIC PROTEIN FEPB"/>
    <property type="match status" value="1"/>
</dbReference>
<evidence type="ECO:0000313" key="7">
    <source>
        <dbReference type="EMBL" id="GAA2116277.1"/>
    </source>
</evidence>
<evidence type="ECO:0000256" key="2">
    <source>
        <dbReference type="ARBA" id="ARBA00008814"/>
    </source>
</evidence>
<evidence type="ECO:0000256" key="1">
    <source>
        <dbReference type="ARBA" id="ARBA00004196"/>
    </source>
</evidence>
<dbReference type="RefSeq" id="WP_344289159.1">
    <property type="nucleotide sequence ID" value="NZ_BAAAPF010000031.1"/>
</dbReference>
<evidence type="ECO:0000256" key="5">
    <source>
        <dbReference type="SAM" id="MobiDB-lite"/>
    </source>
</evidence>
<dbReference type="PANTHER" id="PTHR30532">
    <property type="entry name" value="IRON III DICITRATE-BINDING PERIPLASMIC PROTEIN"/>
    <property type="match status" value="1"/>
</dbReference>
<accession>A0ABN2XRX8</accession>
<evidence type="ECO:0000313" key="8">
    <source>
        <dbReference type="Proteomes" id="UP001500443"/>
    </source>
</evidence>
<feature type="domain" description="Fe/B12 periplasmic-binding" evidence="6">
    <location>
        <begin position="69"/>
        <end position="345"/>
    </location>
</feature>
<dbReference type="InterPro" id="IPR006311">
    <property type="entry name" value="TAT_signal"/>
</dbReference>
<name>A0ABN2XRX8_9ACTN</name>
<proteinExistence type="inferred from homology"/>
<evidence type="ECO:0000256" key="3">
    <source>
        <dbReference type="ARBA" id="ARBA00022448"/>
    </source>
</evidence>
<dbReference type="PROSITE" id="PS51318">
    <property type="entry name" value="TAT"/>
    <property type="match status" value="1"/>
</dbReference>
<gene>
    <name evidence="7" type="ORF">GCM10009802_16660</name>
</gene>
<comment type="subcellular location">
    <subcellularLocation>
        <location evidence="1">Cell envelope</location>
    </subcellularLocation>
</comment>
<dbReference type="EMBL" id="BAAAPF010000031">
    <property type="protein sequence ID" value="GAA2116277.1"/>
    <property type="molecule type" value="Genomic_DNA"/>
</dbReference>
<dbReference type="InterPro" id="IPR002491">
    <property type="entry name" value="ABC_transptr_periplasmic_BD"/>
</dbReference>
<comment type="caution">
    <text evidence="7">The sequence shown here is derived from an EMBL/GenBank/DDBJ whole genome shotgun (WGS) entry which is preliminary data.</text>
</comment>
<dbReference type="InterPro" id="IPR051313">
    <property type="entry name" value="Bact_iron-sidero_bind"/>
</dbReference>
<keyword evidence="3" id="KW-0813">Transport</keyword>
<organism evidence="7 8">
    <name type="scientific">Streptomyces synnematoformans</name>
    <dbReference type="NCBI Taxonomy" id="415721"/>
    <lineage>
        <taxon>Bacteria</taxon>
        <taxon>Bacillati</taxon>
        <taxon>Actinomycetota</taxon>
        <taxon>Actinomycetes</taxon>
        <taxon>Kitasatosporales</taxon>
        <taxon>Streptomycetaceae</taxon>
        <taxon>Streptomyces</taxon>
    </lineage>
</organism>
<dbReference type="Gene3D" id="3.40.50.1980">
    <property type="entry name" value="Nitrogenase molybdenum iron protein domain"/>
    <property type="match status" value="2"/>
</dbReference>
<protein>
    <submittedName>
        <fullName evidence="7">ABC transporter substrate-binding protein</fullName>
    </submittedName>
</protein>
<dbReference type="Proteomes" id="UP001500443">
    <property type="component" value="Unassembled WGS sequence"/>
</dbReference>